<keyword evidence="2" id="KW-0560">Oxidoreductase</keyword>
<evidence type="ECO:0000313" key="4">
    <source>
        <dbReference type="EMBL" id="CAE0434114.1"/>
    </source>
</evidence>
<dbReference type="InterPro" id="IPR015590">
    <property type="entry name" value="Aldehyde_DH_dom"/>
</dbReference>
<dbReference type="InterPro" id="IPR012394">
    <property type="entry name" value="Aldehyde_DH_NAD(P)"/>
</dbReference>
<proteinExistence type="inferred from homology"/>
<dbReference type="EMBL" id="HBIN01006079">
    <property type="protein sequence ID" value="CAE0434114.1"/>
    <property type="molecule type" value="Transcribed_RNA"/>
</dbReference>
<reference evidence="4" key="1">
    <citation type="submission" date="2021-01" db="EMBL/GenBank/DDBJ databases">
        <authorList>
            <person name="Corre E."/>
            <person name="Pelletier E."/>
            <person name="Niang G."/>
            <person name="Scheremetjew M."/>
            <person name="Finn R."/>
            <person name="Kale V."/>
            <person name="Holt S."/>
            <person name="Cochrane G."/>
            <person name="Meng A."/>
            <person name="Brown T."/>
            <person name="Cohen L."/>
        </authorList>
    </citation>
    <scope>NUCLEOTIDE SEQUENCE</scope>
    <source>
        <strain evidence="4">GSBS06</strain>
    </source>
</reference>
<dbReference type="AlphaFoldDB" id="A0A7S3PFX9"/>
<dbReference type="GO" id="GO:0006081">
    <property type="term" value="P:aldehyde metabolic process"/>
    <property type="evidence" value="ECO:0007669"/>
    <property type="project" value="InterPro"/>
</dbReference>
<dbReference type="InterPro" id="IPR016163">
    <property type="entry name" value="Ald_DH_C"/>
</dbReference>
<accession>A0A7S3PFX9</accession>
<dbReference type="GO" id="GO:0004029">
    <property type="term" value="F:aldehyde dehydrogenase (NAD+) activity"/>
    <property type="evidence" value="ECO:0007669"/>
    <property type="project" value="TreeGrafter"/>
</dbReference>
<sequence length="260" mass="28399">MNAGQICIAPDYVLVHSDVASEFKSKLVSKLKKWYGDSAEERKSCKDYGKIINSRHVGRIYNLVDETTGKILMGGEADQHARFVDPTVIDEPGMNDSVLREEIFGPVLPIVTVSGVQEAIKRVNNICDHPLALYIYAEDQATIDTFLNGTTSGGVCVNSCIEHIGNSALPFGGVGESGMGAYHGKAGFDEFTHRRSVLVKDTFFIKGALLPGPPYSDKLYDIAYKIQISGLITDKQRKLLKLAGVTTAALIGYRVVRSRL</sequence>
<dbReference type="PANTHER" id="PTHR43570">
    <property type="entry name" value="ALDEHYDE DEHYDROGENASE"/>
    <property type="match status" value="1"/>
</dbReference>
<protein>
    <recommendedName>
        <fullName evidence="3">Aldehyde dehydrogenase domain-containing protein</fullName>
    </recommendedName>
</protein>
<evidence type="ECO:0000256" key="2">
    <source>
        <dbReference type="ARBA" id="ARBA00023002"/>
    </source>
</evidence>
<organism evidence="4">
    <name type="scientific">Aplanochytrium stocchinoi</name>
    <dbReference type="NCBI Taxonomy" id="215587"/>
    <lineage>
        <taxon>Eukaryota</taxon>
        <taxon>Sar</taxon>
        <taxon>Stramenopiles</taxon>
        <taxon>Bigyra</taxon>
        <taxon>Labyrinthulomycetes</taxon>
        <taxon>Thraustochytrida</taxon>
        <taxon>Thraustochytriidae</taxon>
        <taxon>Aplanochytrium</taxon>
    </lineage>
</organism>
<dbReference type="Gene3D" id="3.40.309.10">
    <property type="entry name" value="Aldehyde Dehydrogenase, Chain A, domain 2"/>
    <property type="match status" value="1"/>
</dbReference>
<comment type="similarity">
    <text evidence="1">Belongs to the aldehyde dehydrogenase family.</text>
</comment>
<gene>
    <name evidence="4" type="ORF">ASTO00021_LOCUS4424</name>
</gene>
<dbReference type="Pfam" id="PF00171">
    <property type="entry name" value="Aldedh"/>
    <property type="match status" value="1"/>
</dbReference>
<feature type="domain" description="Aldehyde dehydrogenase" evidence="3">
    <location>
        <begin position="2"/>
        <end position="197"/>
    </location>
</feature>
<name>A0A7S3PFX9_9STRA</name>
<evidence type="ECO:0000256" key="1">
    <source>
        <dbReference type="ARBA" id="ARBA00009986"/>
    </source>
</evidence>
<dbReference type="InterPro" id="IPR016161">
    <property type="entry name" value="Ald_DH/histidinol_DH"/>
</dbReference>
<dbReference type="GO" id="GO:0005737">
    <property type="term" value="C:cytoplasm"/>
    <property type="evidence" value="ECO:0007669"/>
    <property type="project" value="TreeGrafter"/>
</dbReference>
<evidence type="ECO:0000259" key="3">
    <source>
        <dbReference type="Pfam" id="PF00171"/>
    </source>
</evidence>
<dbReference type="PANTHER" id="PTHR43570:SF16">
    <property type="entry name" value="ALDEHYDE DEHYDROGENASE TYPE III, ISOFORM Q"/>
    <property type="match status" value="1"/>
</dbReference>
<dbReference type="SUPFAM" id="SSF53720">
    <property type="entry name" value="ALDH-like"/>
    <property type="match status" value="1"/>
</dbReference>